<dbReference type="SUPFAM" id="SSF51110">
    <property type="entry name" value="alpha-D-mannose-specific plant lectins"/>
    <property type="match status" value="1"/>
</dbReference>
<evidence type="ECO:0000256" key="13">
    <source>
        <dbReference type="ARBA" id="ARBA00023136"/>
    </source>
</evidence>
<dbReference type="InterPro" id="IPR011009">
    <property type="entry name" value="Kinase-like_dom_sf"/>
</dbReference>
<keyword evidence="9 19" id="KW-0547">Nucleotide-binding</keyword>
<keyword evidence="3" id="KW-0723">Serine/threonine-protein kinase</keyword>
<dbReference type="PROSITE" id="PS50011">
    <property type="entry name" value="PROTEIN_KINASE_DOM"/>
    <property type="match status" value="1"/>
</dbReference>
<keyword evidence="12 20" id="KW-1133">Transmembrane helix</keyword>
<keyword evidence="16" id="KW-0325">Glycoprotein</keyword>
<reference evidence="23 24" key="1">
    <citation type="journal article" date="2020" name="IScience">
        <title>Genome Sequencing of the Endangered Kingdonia uniflora (Circaeasteraceae, Ranunculales) Reveals Potential Mechanisms of Evolutionary Specialization.</title>
        <authorList>
            <person name="Sun Y."/>
            <person name="Deng T."/>
            <person name="Zhang A."/>
            <person name="Moore M.J."/>
            <person name="Landis J.B."/>
            <person name="Lin N."/>
            <person name="Zhang H."/>
            <person name="Zhang X."/>
            <person name="Huang J."/>
            <person name="Zhang X."/>
            <person name="Sun H."/>
            <person name="Wang H."/>
        </authorList>
    </citation>
    <scope>NUCLEOTIDE SEQUENCE [LARGE SCALE GENOMIC DNA]</scope>
    <source>
        <strain evidence="23">TB1705</strain>
        <tissue evidence="23">Leaf</tissue>
    </source>
</reference>
<dbReference type="InterPro" id="IPR001480">
    <property type="entry name" value="Bulb-type_lectin_dom"/>
</dbReference>
<dbReference type="FunFam" id="3.30.200.20:FF:000059">
    <property type="entry name" value="S-receptor-like serine/threonine-protein kinase"/>
    <property type="match status" value="1"/>
</dbReference>
<gene>
    <name evidence="23" type="ORF">GIB67_036113</name>
</gene>
<keyword evidence="11 19" id="KW-0067">ATP-binding</keyword>
<keyword evidence="5" id="KW-0808">Transferase</keyword>
<keyword evidence="6 20" id="KW-0812">Transmembrane</keyword>
<comment type="caution">
    <text evidence="23">The sequence shown here is derived from an EMBL/GenBank/DDBJ whole genome shotgun (WGS) entry which is preliminary data.</text>
</comment>
<feature type="domain" description="Bulb-type lectin" evidence="22">
    <location>
        <begin position="237"/>
        <end position="355"/>
    </location>
</feature>
<evidence type="ECO:0000256" key="19">
    <source>
        <dbReference type="PROSITE-ProRule" id="PRU10141"/>
    </source>
</evidence>
<dbReference type="InterPro" id="IPR000719">
    <property type="entry name" value="Prot_kinase_dom"/>
</dbReference>
<keyword evidence="15" id="KW-0675">Receptor</keyword>
<evidence type="ECO:0000256" key="9">
    <source>
        <dbReference type="ARBA" id="ARBA00022741"/>
    </source>
</evidence>
<evidence type="ECO:0000259" key="21">
    <source>
        <dbReference type="PROSITE" id="PS50011"/>
    </source>
</evidence>
<dbReference type="CDD" id="cd14066">
    <property type="entry name" value="STKc_IRAK"/>
    <property type="match status" value="1"/>
</dbReference>
<proteinExistence type="predicted"/>
<dbReference type="InterPro" id="IPR008271">
    <property type="entry name" value="Ser/Thr_kinase_AS"/>
</dbReference>
<dbReference type="Pfam" id="PF14432">
    <property type="entry name" value="DYW_deaminase"/>
    <property type="match status" value="1"/>
</dbReference>
<dbReference type="PROSITE" id="PS50927">
    <property type="entry name" value="BULB_LECTIN"/>
    <property type="match status" value="1"/>
</dbReference>
<evidence type="ECO:0000256" key="15">
    <source>
        <dbReference type="ARBA" id="ARBA00023170"/>
    </source>
</evidence>
<feature type="transmembrane region" description="Helical" evidence="20">
    <location>
        <begin position="215"/>
        <end position="233"/>
    </location>
</feature>
<dbReference type="AlphaFoldDB" id="A0A7J7N982"/>
<dbReference type="EC" id="2.7.11.1" evidence="2"/>
<sequence>MKHKELKKDIGCSWIEIEKERHYFYGGDDRHPLTDKIHGVLLEMERRIKEEAGYVYGGRFALHDVDEESKEDSLRVHSEKLAIGLGLLCGGLKEGGLMRVFKNLRLPPLGGTFKLNTDGCTLGNPCYCGGLVTNHEEISICLFLWVWVGSNAEAELFVVLYGIEHFHVNNCFREGNIPDPPDVITQFGLLKNFCHKNPSFVETREHRFGVMATKLVYLFLFALFIVVGGSQAAQSRLIRLGSSLSAATNQTWRSPSGRFAFGFYKQGTGFVVGIWLVGDPENTIIWTANRDDPPVSSNATLFLNMDGKLLLETRQGRDIVIAHGSGFLISSASMLDSGNFVLYDNKMNIIWESFSFPTDTIVGGQDLLTGHELISSVSRTICSTGRFRLKMQVDGNLVLYPLHTQDVGQDAYWATNVYGTKMKLSLNNTGILQVLNDTGTILKPLLPVTSLLLLKCLVKGICGFNSYCTYVDTERDCRCLPGFNDVDPNDKSQGCQRSFPEPGTGGCSKTTNKSAALYNITSMDNMFFGDIPYFEVKETKEACISSCLDDCNCATAIFEEGSCKKQALPLRYVRRNEKVENTAFFRTSASSNNNTRTVPPMPVLQIPTKTESKKDVILILVVSLSFITCSSVAIVVFGFVVYKARVLRYRELSEKKSLGLTEEFTLRLFSYDELYKATDGFKEELGRGSFGKVYKGSLSKGRQVVAVKRLEKVVEEGEREFRAEMKSIGRTHHRNLVQLLGYCAEGSKRLLVYEYMGNGSLAELLFKTERRPDWDERVRITLGVARGILYLHEECESRIIHCDIKPQNILMDDFWTPKISDFGLAKHLMPDQTRTFTEVRGTRGYLAPEWQKNTPISVKADVYSFGVVLLEIVCCRKNLDASVATPEEIILSLWVFKCFVAKELNKLVGNEEVDMNTMERMIKVGLWCIQDEPVLRPSMKTVILMLEGIKEISIPPSPSLPSLDLN</sequence>
<keyword evidence="24" id="KW-1185">Reference proteome</keyword>
<feature type="domain" description="Protein kinase" evidence="21">
    <location>
        <begin position="679"/>
        <end position="949"/>
    </location>
</feature>
<dbReference type="GO" id="GO:0016020">
    <property type="term" value="C:membrane"/>
    <property type="evidence" value="ECO:0007669"/>
    <property type="project" value="UniProtKB-SubCell"/>
</dbReference>
<dbReference type="PROSITE" id="PS00108">
    <property type="entry name" value="PROTEIN_KINASE_ST"/>
    <property type="match status" value="1"/>
</dbReference>
<evidence type="ECO:0000256" key="6">
    <source>
        <dbReference type="ARBA" id="ARBA00022692"/>
    </source>
</evidence>
<dbReference type="Pfam" id="PF01453">
    <property type="entry name" value="B_lectin"/>
    <property type="match status" value="1"/>
</dbReference>
<evidence type="ECO:0000256" key="20">
    <source>
        <dbReference type="SAM" id="Phobius"/>
    </source>
</evidence>
<evidence type="ECO:0000256" key="12">
    <source>
        <dbReference type="ARBA" id="ARBA00022989"/>
    </source>
</evidence>
<evidence type="ECO:0000256" key="7">
    <source>
        <dbReference type="ARBA" id="ARBA00022729"/>
    </source>
</evidence>
<keyword evidence="8" id="KW-0430">Lectin</keyword>
<comment type="catalytic activity">
    <reaction evidence="18">
        <text>L-seryl-[protein] + ATP = O-phospho-L-seryl-[protein] + ADP + H(+)</text>
        <dbReference type="Rhea" id="RHEA:17989"/>
        <dbReference type="Rhea" id="RHEA-COMP:9863"/>
        <dbReference type="Rhea" id="RHEA-COMP:11604"/>
        <dbReference type="ChEBI" id="CHEBI:15378"/>
        <dbReference type="ChEBI" id="CHEBI:29999"/>
        <dbReference type="ChEBI" id="CHEBI:30616"/>
        <dbReference type="ChEBI" id="CHEBI:83421"/>
        <dbReference type="ChEBI" id="CHEBI:456216"/>
        <dbReference type="EC" id="2.7.11.1"/>
    </reaction>
</comment>
<feature type="transmembrane region" description="Helical" evidence="20">
    <location>
        <begin position="616"/>
        <end position="642"/>
    </location>
</feature>
<evidence type="ECO:0000256" key="17">
    <source>
        <dbReference type="ARBA" id="ARBA00047899"/>
    </source>
</evidence>
<dbReference type="InterPro" id="IPR032867">
    <property type="entry name" value="DYW_dom"/>
</dbReference>
<dbReference type="GO" id="GO:0004674">
    <property type="term" value="F:protein serine/threonine kinase activity"/>
    <property type="evidence" value="ECO:0007669"/>
    <property type="project" value="UniProtKB-KW"/>
</dbReference>
<keyword evidence="4" id="KW-0245">EGF-like domain</keyword>
<evidence type="ECO:0000256" key="14">
    <source>
        <dbReference type="ARBA" id="ARBA00023157"/>
    </source>
</evidence>
<dbReference type="EMBL" id="JACGCM010000971">
    <property type="protein sequence ID" value="KAF6163653.1"/>
    <property type="molecule type" value="Genomic_DNA"/>
</dbReference>
<dbReference type="FunFam" id="1.10.510.10:FF:000237">
    <property type="entry name" value="G-type lectin S-receptor-like serine/threonine-protein kinase"/>
    <property type="match status" value="1"/>
</dbReference>
<dbReference type="PROSITE" id="PS00107">
    <property type="entry name" value="PROTEIN_KINASE_ATP"/>
    <property type="match status" value="1"/>
</dbReference>
<keyword evidence="13 20" id="KW-0472">Membrane</keyword>
<dbReference type="CDD" id="cd00028">
    <property type="entry name" value="B_lectin"/>
    <property type="match status" value="1"/>
</dbReference>
<evidence type="ECO:0000313" key="24">
    <source>
        <dbReference type="Proteomes" id="UP000541444"/>
    </source>
</evidence>
<keyword evidence="10" id="KW-0418">Kinase</keyword>
<dbReference type="Gene3D" id="2.90.10.10">
    <property type="entry name" value="Bulb-type lectin domain"/>
    <property type="match status" value="2"/>
</dbReference>
<evidence type="ECO:0000256" key="5">
    <source>
        <dbReference type="ARBA" id="ARBA00022679"/>
    </source>
</evidence>
<dbReference type="OrthoDB" id="1668230at2759"/>
<protein>
    <recommendedName>
        <fullName evidence="2">non-specific serine/threonine protein kinase</fullName>
        <ecNumber evidence="2">2.7.11.1</ecNumber>
    </recommendedName>
</protein>
<evidence type="ECO:0000256" key="16">
    <source>
        <dbReference type="ARBA" id="ARBA00023180"/>
    </source>
</evidence>
<dbReference type="SMART" id="SM00220">
    <property type="entry name" value="S_TKc"/>
    <property type="match status" value="1"/>
</dbReference>
<dbReference type="Proteomes" id="UP000541444">
    <property type="component" value="Unassembled WGS sequence"/>
</dbReference>
<dbReference type="SUPFAM" id="SSF56112">
    <property type="entry name" value="Protein kinase-like (PK-like)"/>
    <property type="match status" value="1"/>
</dbReference>
<evidence type="ECO:0000256" key="11">
    <source>
        <dbReference type="ARBA" id="ARBA00022840"/>
    </source>
</evidence>
<dbReference type="GO" id="GO:0005524">
    <property type="term" value="F:ATP binding"/>
    <property type="evidence" value="ECO:0007669"/>
    <property type="project" value="UniProtKB-UniRule"/>
</dbReference>
<comment type="subcellular location">
    <subcellularLocation>
        <location evidence="1">Membrane</location>
        <topology evidence="1">Single-pass type I membrane protein</topology>
    </subcellularLocation>
</comment>
<dbReference type="SMART" id="SM00108">
    <property type="entry name" value="B_lectin"/>
    <property type="match status" value="1"/>
</dbReference>
<evidence type="ECO:0000256" key="4">
    <source>
        <dbReference type="ARBA" id="ARBA00022536"/>
    </source>
</evidence>
<dbReference type="PANTHER" id="PTHR47976">
    <property type="entry name" value="G-TYPE LECTIN S-RECEPTOR-LIKE SERINE/THREONINE-PROTEIN KINASE SD2-5"/>
    <property type="match status" value="1"/>
</dbReference>
<dbReference type="Gene3D" id="3.30.200.20">
    <property type="entry name" value="Phosphorylase Kinase, domain 1"/>
    <property type="match status" value="1"/>
</dbReference>
<dbReference type="InterPro" id="IPR051343">
    <property type="entry name" value="G-type_lectin_kinases/EP1-like"/>
</dbReference>
<accession>A0A7J7N982</accession>
<dbReference type="Gene3D" id="1.10.510.10">
    <property type="entry name" value="Transferase(Phosphotransferase) domain 1"/>
    <property type="match status" value="1"/>
</dbReference>
<keyword evidence="7" id="KW-0732">Signal</keyword>
<dbReference type="GO" id="GO:0008270">
    <property type="term" value="F:zinc ion binding"/>
    <property type="evidence" value="ECO:0007669"/>
    <property type="project" value="InterPro"/>
</dbReference>
<dbReference type="GO" id="GO:0030246">
    <property type="term" value="F:carbohydrate binding"/>
    <property type="evidence" value="ECO:0007669"/>
    <property type="project" value="UniProtKB-KW"/>
</dbReference>
<dbReference type="PANTHER" id="PTHR47976:SF27">
    <property type="entry name" value="RECEPTOR-LIKE SERINE_THREONINE-PROTEIN KINASE"/>
    <property type="match status" value="1"/>
</dbReference>
<dbReference type="Pfam" id="PF00069">
    <property type="entry name" value="Pkinase"/>
    <property type="match status" value="1"/>
</dbReference>
<evidence type="ECO:0000259" key="22">
    <source>
        <dbReference type="PROSITE" id="PS50927"/>
    </source>
</evidence>
<evidence type="ECO:0000256" key="18">
    <source>
        <dbReference type="ARBA" id="ARBA00048679"/>
    </source>
</evidence>
<dbReference type="InterPro" id="IPR017441">
    <property type="entry name" value="Protein_kinase_ATP_BS"/>
</dbReference>
<name>A0A7J7N982_9MAGN</name>
<evidence type="ECO:0000256" key="2">
    <source>
        <dbReference type="ARBA" id="ARBA00012513"/>
    </source>
</evidence>
<keyword evidence="14" id="KW-1015">Disulfide bond</keyword>
<dbReference type="InterPro" id="IPR036426">
    <property type="entry name" value="Bulb-type_lectin_dom_sf"/>
</dbReference>
<evidence type="ECO:0000256" key="10">
    <source>
        <dbReference type="ARBA" id="ARBA00022777"/>
    </source>
</evidence>
<organism evidence="23 24">
    <name type="scientific">Kingdonia uniflora</name>
    <dbReference type="NCBI Taxonomy" id="39325"/>
    <lineage>
        <taxon>Eukaryota</taxon>
        <taxon>Viridiplantae</taxon>
        <taxon>Streptophyta</taxon>
        <taxon>Embryophyta</taxon>
        <taxon>Tracheophyta</taxon>
        <taxon>Spermatophyta</taxon>
        <taxon>Magnoliopsida</taxon>
        <taxon>Ranunculales</taxon>
        <taxon>Circaeasteraceae</taxon>
        <taxon>Kingdonia</taxon>
    </lineage>
</organism>
<evidence type="ECO:0000256" key="3">
    <source>
        <dbReference type="ARBA" id="ARBA00022527"/>
    </source>
</evidence>
<evidence type="ECO:0000256" key="8">
    <source>
        <dbReference type="ARBA" id="ARBA00022734"/>
    </source>
</evidence>
<feature type="binding site" evidence="19">
    <location>
        <position position="708"/>
    </location>
    <ligand>
        <name>ATP</name>
        <dbReference type="ChEBI" id="CHEBI:30616"/>
    </ligand>
</feature>
<comment type="catalytic activity">
    <reaction evidence="17">
        <text>L-threonyl-[protein] + ATP = O-phospho-L-threonyl-[protein] + ADP + H(+)</text>
        <dbReference type="Rhea" id="RHEA:46608"/>
        <dbReference type="Rhea" id="RHEA-COMP:11060"/>
        <dbReference type="Rhea" id="RHEA-COMP:11605"/>
        <dbReference type="ChEBI" id="CHEBI:15378"/>
        <dbReference type="ChEBI" id="CHEBI:30013"/>
        <dbReference type="ChEBI" id="CHEBI:30616"/>
        <dbReference type="ChEBI" id="CHEBI:61977"/>
        <dbReference type="ChEBI" id="CHEBI:456216"/>
        <dbReference type="EC" id="2.7.11.1"/>
    </reaction>
</comment>
<evidence type="ECO:0000256" key="1">
    <source>
        <dbReference type="ARBA" id="ARBA00004479"/>
    </source>
</evidence>
<evidence type="ECO:0000313" key="23">
    <source>
        <dbReference type="EMBL" id="KAF6163653.1"/>
    </source>
</evidence>